<proteinExistence type="predicted"/>
<dbReference type="EMBL" id="BAABEY010000001">
    <property type="protein sequence ID" value="GAA4431359.1"/>
    <property type="molecule type" value="Genomic_DNA"/>
</dbReference>
<keyword evidence="2" id="KW-1185">Reference proteome</keyword>
<comment type="caution">
    <text evidence="1">The sequence shown here is derived from an EMBL/GenBank/DDBJ whole genome shotgun (WGS) entry which is preliminary data.</text>
</comment>
<sequence length="68" mass="7660">MPVFDISGVLFIAKYSISISYNKPKDIDQNIADTKPDDPYPDERVLIVMVTVGFLLINCTQNLHTAPY</sequence>
<reference evidence="2" key="1">
    <citation type="journal article" date="2019" name="Int. J. Syst. Evol. Microbiol.">
        <title>The Global Catalogue of Microorganisms (GCM) 10K type strain sequencing project: providing services to taxonomists for standard genome sequencing and annotation.</title>
        <authorList>
            <consortium name="The Broad Institute Genomics Platform"/>
            <consortium name="The Broad Institute Genome Sequencing Center for Infectious Disease"/>
            <person name="Wu L."/>
            <person name="Ma J."/>
        </authorList>
    </citation>
    <scope>NUCLEOTIDE SEQUENCE [LARGE SCALE GENOMIC DNA]</scope>
    <source>
        <strain evidence="2">JCM 31920</strain>
    </source>
</reference>
<dbReference type="RefSeq" id="WP_345026259.1">
    <property type="nucleotide sequence ID" value="NZ_BAABEY010000001.1"/>
</dbReference>
<evidence type="ECO:0000313" key="2">
    <source>
        <dbReference type="Proteomes" id="UP001501508"/>
    </source>
</evidence>
<organism evidence="1 2">
    <name type="scientific">Ravibacter arvi</name>
    <dbReference type="NCBI Taxonomy" id="2051041"/>
    <lineage>
        <taxon>Bacteria</taxon>
        <taxon>Pseudomonadati</taxon>
        <taxon>Bacteroidota</taxon>
        <taxon>Cytophagia</taxon>
        <taxon>Cytophagales</taxon>
        <taxon>Spirosomataceae</taxon>
        <taxon>Ravibacter</taxon>
    </lineage>
</organism>
<protein>
    <submittedName>
        <fullName evidence="1">Uncharacterized protein</fullName>
    </submittedName>
</protein>
<evidence type="ECO:0000313" key="1">
    <source>
        <dbReference type="EMBL" id="GAA4431359.1"/>
    </source>
</evidence>
<name>A0ABP8LLL2_9BACT</name>
<gene>
    <name evidence="1" type="ORF">GCM10023091_01930</name>
</gene>
<accession>A0ABP8LLL2</accession>
<dbReference type="Proteomes" id="UP001501508">
    <property type="component" value="Unassembled WGS sequence"/>
</dbReference>